<dbReference type="Pfam" id="PF17746">
    <property type="entry name" value="SfsA_N"/>
    <property type="match status" value="1"/>
</dbReference>
<dbReference type="HAMAP" id="MF_00095">
    <property type="entry name" value="SfsA"/>
    <property type="match status" value="1"/>
</dbReference>
<evidence type="ECO:0000259" key="3">
    <source>
        <dbReference type="Pfam" id="PF17746"/>
    </source>
</evidence>
<name>A0A4R6WQX1_9PROT</name>
<feature type="domain" description="Sugar fermentation stimulation protein C-terminal" evidence="2">
    <location>
        <begin position="85"/>
        <end position="192"/>
    </location>
</feature>
<comment type="similarity">
    <text evidence="1">Belongs to the SfsA family.</text>
</comment>
<dbReference type="InterPro" id="IPR040452">
    <property type="entry name" value="SfsA_C"/>
</dbReference>
<dbReference type="NCBIfam" id="TIGR00230">
    <property type="entry name" value="sfsA"/>
    <property type="match status" value="1"/>
</dbReference>
<evidence type="ECO:0000259" key="2">
    <source>
        <dbReference type="Pfam" id="PF03749"/>
    </source>
</evidence>
<dbReference type="InterPro" id="IPR005224">
    <property type="entry name" value="SfsA"/>
</dbReference>
<dbReference type="Gene3D" id="2.40.50.580">
    <property type="match status" value="1"/>
</dbReference>
<evidence type="ECO:0000313" key="5">
    <source>
        <dbReference type="Proteomes" id="UP000295783"/>
    </source>
</evidence>
<evidence type="ECO:0000313" key="4">
    <source>
        <dbReference type="EMBL" id="TDQ80814.1"/>
    </source>
</evidence>
<reference evidence="4 5" key="1">
    <citation type="submission" date="2019-03" db="EMBL/GenBank/DDBJ databases">
        <title>Genomic Encyclopedia of Type Strains, Phase III (KMG-III): the genomes of soil and plant-associated and newly described type strains.</title>
        <authorList>
            <person name="Whitman W."/>
        </authorList>
    </citation>
    <scope>NUCLEOTIDE SEQUENCE [LARGE SCALE GENOMIC DNA]</scope>
    <source>
        <strain evidence="4 5">CGMCC 1.7660</strain>
    </source>
</reference>
<proteinExistence type="inferred from homology"/>
<dbReference type="RefSeq" id="WP_243735635.1">
    <property type="nucleotide sequence ID" value="NZ_SNYW01000010.1"/>
</dbReference>
<keyword evidence="5" id="KW-1185">Reference proteome</keyword>
<protein>
    <recommendedName>
        <fullName evidence="1">Sugar fermentation stimulation protein homolog</fullName>
    </recommendedName>
</protein>
<comment type="caution">
    <text evidence="4">The sequence shown here is derived from an EMBL/GenBank/DDBJ whole genome shotgun (WGS) entry which is preliminary data.</text>
</comment>
<sequence length="226" mass="24637">MQFDPPLIPARLVRRYKRFLADMILADGRAVTAHCPNPGSMMGLAEPGSRCWLSPKTGKGRKLDFGWELVETPAGALVGINTGQANRIAAEALAAGRITGLPSGDGWVREVAFGPGTRFDFAHTAPDGGLTYLEVKSVTLSRQPGLAEFPDARTERGARHLRELVAAHRLGHRAVLLFLVQRADCDRLAPAAPTSIRPMPPRSRLRGRTDWNCIVIIAALRRPAFF</sequence>
<dbReference type="InterPro" id="IPR041465">
    <property type="entry name" value="SfsA_N"/>
</dbReference>
<dbReference type="CDD" id="cd22359">
    <property type="entry name" value="SfsA-like_bacterial"/>
    <property type="match status" value="1"/>
</dbReference>
<dbReference type="PANTHER" id="PTHR30545:SF2">
    <property type="entry name" value="SUGAR FERMENTATION STIMULATION PROTEIN A"/>
    <property type="match status" value="1"/>
</dbReference>
<dbReference type="Gene3D" id="3.40.1350.60">
    <property type="match status" value="1"/>
</dbReference>
<accession>A0A4R6WQX1</accession>
<dbReference type="AlphaFoldDB" id="A0A4R6WQX1"/>
<dbReference type="PANTHER" id="PTHR30545">
    <property type="entry name" value="SUGAR FERMENTATION STIMULATION PROTEIN A"/>
    <property type="match status" value="1"/>
</dbReference>
<gene>
    <name evidence="1" type="primary">sfsA</name>
    <name evidence="4" type="ORF">A8950_2682</name>
</gene>
<evidence type="ECO:0000256" key="1">
    <source>
        <dbReference type="HAMAP-Rule" id="MF_00095"/>
    </source>
</evidence>
<dbReference type="EMBL" id="SNYW01000010">
    <property type="protein sequence ID" value="TDQ80814.1"/>
    <property type="molecule type" value="Genomic_DNA"/>
</dbReference>
<dbReference type="Pfam" id="PF03749">
    <property type="entry name" value="SfsA"/>
    <property type="match status" value="1"/>
</dbReference>
<dbReference type="Proteomes" id="UP000295783">
    <property type="component" value="Unassembled WGS sequence"/>
</dbReference>
<organism evidence="4 5">
    <name type="scientific">Dongia mobilis</name>
    <dbReference type="NCBI Taxonomy" id="578943"/>
    <lineage>
        <taxon>Bacteria</taxon>
        <taxon>Pseudomonadati</taxon>
        <taxon>Pseudomonadota</taxon>
        <taxon>Alphaproteobacteria</taxon>
        <taxon>Rhodospirillales</taxon>
        <taxon>Dongiaceae</taxon>
        <taxon>Dongia</taxon>
    </lineage>
</organism>
<feature type="domain" description="SfsA N-terminal OB" evidence="3">
    <location>
        <begin position="13"/>
        <end position="80"/>
    </location>
</feature>
<dbReference type="GO" id="GO:0003677">
    <property type="term" value="F:DNA binding"/>
    <property type="evidence" value="ECO:0007669"/>
    <property type="project" value="InterPro"/>
</dbReference>